<evidence type="ECO:0000313" key="3">
    <source>
        <dbReference type="Proteomes" id="UP000747542"/>
    </source>
</evidence>
<comment type="caution">
    <text evidence="2">The sequence shown here is derived from an EMBL/GenBank/DDBJ whole genome shotgun (WGS) entry which is preliminary data.</text>
</comment>
<evidence type="ECO:0000256" key="1">
    <source>
        <dbReference type="SAM" id="MobiDB-lite"/>
    </source>
</evidence>
<evidence type="ECO:0000313" key="2">
    <source>
        <dbReference type="EMBL" id="KAG7169084.1"/>
    </source>
</evidence>
<gene>
    <name evidence="2" type="ORF">Hamer_G018859</name>
</gene>
<accession>A0A8J5MZD1</accession>
<dbReference type="EMBL" id="JAHLQT010018499">
    <property type="protein sequence ID" value="KAG7169084.1"/>
    <property type="molecule type" value="Genomic_DNA"/>
</dbReference>
<keyword evidence="3" id="KW-1185">Reference proteome</keyword>
<dbReference type="AlphaFoldDB" id="A0A8J5MZD1"/>
<proteinExistence type="predicted"/>
<reference evidence="2" key="1">
    <citation type="journal article" date="2021" name="Sci. Adv.">
        <title>The American lobster genome reveals insights on longevity, neural, and immune adaptations.</title>
        <authorList>
            <person name="Polinski J.M."/>
            <person name="Zimin A.V."/>
            <person name="Clark K.F."/>
            <person name="Kohn A.B."/>
            <person name="Sadowski N."/>
            <person name="Timp W."/>
            <person name="Ptitsyn A."/>
            <person name="Khanna P."/>
            <person name="Romanova D.Y."/>
            <person name="Williams P."/>
            <person name="Greenwood S.J."/>
            <person name="Moroz L.L."/>
            <person name="Walt D.R."/>
            <person name="Bodnar A.G."/>
        </authorList>
    </citation>
    <scope>NUCLEOTIDE SEQUENCE</scope>
    <source>
        <strain evidence="2">GMGI-L3</strain>
    </source>
</reference>
<sequence>MTAAEKVKKTVATINMESPMPNVPTQTDSFVELQQIEAELSDSDQTLPAPDNQEEMVDDLTLSTSHTPSCNHEVLSVCEFLKKYNIKNAMNRIVKAWCKINIEQIEACRERQFVVATLVDIVKAAQSDPAPGFLDVQVEDLQEIIGQRQQQPTTEEMLEEDKDQQEKQQPTGTRIRYQAIITWYLNKAQPVNTLANITLDDDGTTGDDTEVLGDLLVLKLEEM</sequence>
<feature type="region of interest" description="Disordered" evidence="1">
    <location>
        <begin position="149"/>
        <end position="171"/>
    </location>
</feature>
<protein>
    <submittedName>
        <fullName evidence="2">Uncharacterized protein</fullName>
    </submittedName>
</protein>
<organism evidence="2 3">
    <name type="scientific">Homarus americanus</name>
    <name type="common">American lobster</name>
    <dbReference type="NCBI Taxonomy" id="6706"/>
    <lineage>
        <taxon>Eukaryota</taxon>
        <taxon>Metazoa</taxon>
        <taxon>Ecdysozoa</taxon>
        <taxon>Arthropoda</taxon>
        <taxon>Crustacea</taxon>
        <taxon>Multicrustacea</taxon>
        <taxon>Malacostraca</taxon>
        <taxon>Eumalacostraca</taxon>
        <taxon>Eucarida</taxon>
        <taxon>Decapoda</taxon>
        <taxon>Pleocyemata</taxon>
        <taxon>Astacidea</taxon>
        <taxon>Nephropoidea</taxon>
        <taxon>Nephropidae</taxon>
        <taxon>Homarus</taxon>
    </lineage>
</organism>
<name>A0A8J5MZD1_HOMAM</name>
<dbReference type="Proteomes" id="UP000747542">
    <property type="component" value="Unassembled WGS sequence"/>
</dbReference>